<dbReference type="Proteomes" id="UP000271241">
    <property type="component" value="Unassembled WGS sequence"/>
</dbReference>
<evidence type="ECO:0000256" key="1">
    <source>
        <dbReference type="ARBA" id="ARBA00000900"/>
    </source>
</evidence>
<sequence>MSGASALVYGYVRYGRPARRLGRAKQGQSLAEMQQVLAQSPAEGDWFKMHGRVHCPNPVMAPLSGLACAYVDVTYARRHMHRRKLHAKATPEERRRQERRERRRWSKQELNAGGCECFHERLSAPWTLQIKSGDHVVVDMNGSQLELEQIIDRHTIQESVLRNDAPVLVLGRVRTDLSGDVLRVGPSAKGSRRSDGFLITTRTEHEVTRALHYRWAGWSAMGVGLLGCAAAMARWRLQRM</sequence>
<keyword evidence="5 13" id="KW-0812">Transmembrane</keyword>
<keyword evidence="4" id="KW-0808">Transferase</keyword>
<comment type="catalytic activity">
    <reaction evidence="1">
        <text>S-ubiquitinyl-[E2 ubiquitin-conjugating enzyme]-L-cysteine + [acceptor protein]-L-lysine = [E2 ubiquitin-conjugating enzyme]-L-cysteine + N(6)-ubiquitinyl-[acceptor protein]-L-lysine.</text>
        <dbReference type="EC" id="2.3.2.27"/>
    </reaction>
</comment>
<keyword evidence="10 13" id="KW-1133">Transmembrane helix</keyword>
<evidence type="ECO:0000256" key="2">
    <source>
        <dbReference type="ARBA" id="ARBA00004141"/>
    </source>
</evidence>
<proteinExistence type="predicted"/>
<evidence type="ECO:0000256" key="6">
    <source>
        <dbReference type="ARBA" id="ARBA00022723"/>
    </source>
</evidence>
<feature type="region of interest" description="Disordered" evidence="12">
    <location>
        <begin position="82"/>
        <end position="106"/>
    </location>
</feature>
<feature type="transmembrane region" description="Helical" evidence="13">
    <location>
        <begin position="215"/>
        <end position="235"/>
    </location>
</feature>
<comment type="subcellular location">
    <subcellularLocation>
        <location evidence="2">Membrane</location>
        <topology evidence="2">Multi-pass membrane protein</topology>
    </subcellularLocation>
</comment>
<dbReference type="GO" id="GO:0008270">
    <property type="term" value="F:zinc ion binding"/>
    <property type="evidence" value="ECO:0007669"/>
    <property type="project" value="UniProtKB-KW"/>
</dbReference>
<dbReference type="AlphaFoldDB" id="A0A4V1IW38"/>
<keyword evidence="16" id="KW-1185">Reference proteome</keyword>
<dbReference type="InterPro" id="IPR022170">
    <property type="entry name" value="MUL1-like"/>
</dbReference>
<evidence type="ECO:0000256" key="4">
    <source>
        <dbReference type="ARBA" id="ARBA00022679"/>
    </source>
</evidence>
<dbReference type="Pfam" id="PF12483">
    <property type="entry name" value="GIDE"/>
    <property type="match status" value="1"/>
</dbReference>
<dbReference type="GO" id="GO:0061630">
    <property type="term" value="F:ubiquitin protein ligase activity"/>
    <property type="evidence" value="ECO:0007669"/>
    <property type="project" value="UniProtKB-EC"/>
</dbReference>
<keyword evidence="8" id="KW-0833">Ubl conjugation pathway</keyword>
<evidence type="ECO:0000256" key="10">
    <source>
        <dbReference type="ARBA" id="ARBA00022989"/>
    </source>
</evidence>
<keyword evidence="7" id="KW-0863">Zinc-finger</keyword>
<reference evidence="16" key="1">
    <citation type="journal article" date="2018" name="Nat. Microbiol.">
        <title>Leveraging single-cell genomics to expand the fungal tree of life.</title>
        <authorList>
            <person name="Ahrendt S.R."/>
            <person name="Quandt C.A."/>
            <person name="Ciobanu D."/>
            <person name="Clum A."/>
            <person name="Salamov A."/>
            <person name="Andreopoulos B."/>
            <person name="Cheng J.F."/>
            <person name="Woyke T."/>
            <person name="Pelin A."/>
            <person name="Henrissat B."/>
            <person name="Reynolds N.K."/>
            <person name="Benny G.L."/>
            <person name="Smith M.E."/>
            <person name="James T.Y."/>
            <person name="Grigoriev I.V."/>
        </authorList>
    </citation>
    <scope>NUCLEOTIDE SEQUENCE [LARGE SCALE GENOMIC DNA]</scope>
    <source>
        <strain evidence="16">RSA 1356</strain>
    </source>
</reference>
<dbReference type="OrthoDB" id="5589628at2759"/>
<dbReference type="EC" id="2.3.2.27" evidence="3"/>
<evidence type="ECO:0000256" key="5">
    <source>
        <dbReference type="ARBA" id="ARBA00022692"/>
    </source>
</evidence>
<name>A0A4V1IW38_9FUNG</name>
<evidence type="ECO:0000256" key="9">
    <source>
        <dbReference type="ARBA" id="ARBA00022833"/>
    </source>
</evidence>
<evidence type="ECO:0000256" key="8">
    <source>
        <dbReference type="ARBA" id="ARBA00022786"/>
    </source>
</evidence>
<evidence type="ECO:0000259" key="14">
    <source>
        <dbReference type="Pfam" id="PF12483"/>
    </source>
</evidence>
<keyword evidence="9" id="KW-0862">Zinc</keyword>
<dbReference type="GO" id="GO:0016020">
    <property type="term" value="C:membrane"/>
    <property type="evidence" value="ECO:0007669"/>
    <property type="project" value="UniProtKB-SubCell"/>
</dbReference>
<keyword evidence="6" id="KW-0479">Metal-binding</keyword>
<gene>
    <name evidence="15" type="ORF">THASP1DRAFT_31975</name>
</gene>
<evidence type="ECO:0000256" key="7">
    <source>
        <dbReference type="ARBA" id="ARBA00022771"/>
    </source>
</evidence>
<evidence type="ECO:0000256" key="11">
    <source>
        <dbReference type="ARBA" id="ARBA00023136"/>
    </source>
</evidence>
<feature type="compositionally biased region" description="Basic and acidic residues" evidence="12">
    <location>
        <begin position="89"/>
        <end position="100"/>
    </location>
</feature>
<keyword evidence="11 13" id="KW-0472">Membrane</keyword>
<evidence type="ECO:0000256" key="13">
    <source>
        <dbReference type="SAM" id="Phobius"/>
    </source>
</evidence>
<evidence type="ECO:0000256" key="3">
    <source>
        <dbReference type="ARBA" id="ARBA00012483"/>
    </source>
</evidence>
<evidence type="ECO:0000256" key="12">
    <source>
        <dbReference type="SAM" id="MobiDB-lite"/>
    </source>
</evidence>
<dbReference type="GO" id="GO:0016567">
    <property type="term" value="P:protein ubiquitination"/>
    <property type="evidence" value="ECO:0007669"/>
    <property type="project" value="InterPro"/>
</dbReference>
<feature type="domain" description="E3 Ubiquitin ligase MUL1-like" evidence="14">
    <location>
        <begin position="157"/>
        <end position="229"/>
    </location>
</feature>
<evidence type="ECO:0000313" key="16">
    <source>
        <dbReference type="Proteomes" id="UP000271241"/>
    </source>
</evidence>
<dbReference type="EMBL" id="KZ992931">
    <property type="protein sequence ID" value="RKP06209.1"/>
    <property type="molecule type" value="Genomic_DNA"/>
</dbReference>
<evidence type="ECO:0000313" key="15">
    <source>
        <dbReference type="EMBL" id="RKP06209.1"/>
    </source>
</evidence>
<protein>
    <recommendedName>
        <fullName evidence="3">RING-type E3 ubiquitin transferase</fullName>
        <ecNumber evidence="3">2.3.2.27</ecNumber>
    </recommendedName>
</protein>
<accession>A0A4V1IW38</accession>
<organism evidence="15 16">
    <name type="scientific">Thamnocephalis sphaerospora</name>
    <dbReference type="NCBI Taxonomy" id="78915"/>
    <lineage>
        <taxon>Eukaryota</taxon>
        <taxon>Fungi</taxon>
        <taxon>Fungi incertae sedis</taxon>
        <taxon>Zoopagomycota</taxon>
        <taxon>Zoopagomycotina</taxon>
        <taxon>Zoopagomycetes</taxon>
        <taxon>Zoopagales</taxon>
        <taxon>Sigmoideomycetaceae</taxon>
        <taxon>Thamnocephalis</taxon>
    </lineage>
</organism>